<evidence type="ECO:0000313" key="6">
    <source>
        <dbReference type="EMBL" id="MBB6145685.1"/>
    </source>
</evidence>
<keyword evidence="4" id="KW-1133">Transmembrane helix</keyword>
<feature type="transmembrane region" description="Helical" evidence="4">
    <location>
        <begin position="272"/>
        <end position="291"/>
    </location>
</feature>
<dbReference type="Pfam" id="PF00535">
    <property type="entry name" value="Glycos_transf_2"/>
    <property type="match status" value="1"/>
</dbReference>
<proteinExistence type="inferred from homology"/>
<gene>
    <name evidence="6" type="ORF">HNQ77_003646</name>
</gene>
<dbReference type="OrthoDB" id="9771846at2"/>
<keyword evidence="2" id="KW-0328">Glycosyltransferase</keyword>
<keyword evidence="3" id="KW-0808">Transferase</keyword>
<feature type="domain" description="Glycosyltransferase 2-like" evidence="5">
    <location>
        <begin position="13"/>
        <end position="158"/>
    </location>
</feature>
<keyword evidence="4" id="KW-0812">Transmembrane</keyword>
<dbReference type="PANTHER" id="PTHR43179:SF12">
    <property type="entry name" value="GALACTOFURANOSYLTRANSFERASE GLFT2"/>
    <property type="match status" value="1"/>
</dbReference>
<evidence type="ECO:0000313" key="7">
    <source>
        <dbReference type="Proteomes" id="UP000538666"/>
    </source>
</evidence>
<evidence type="ECO:0000259" key="5">
    <source>
        <dbReference type="Pfam" id="PF00535"/>
    </source>
</evidence>
<dbReference type="RefSeq" id="WP_050060723.1">
    <property type="nucleotide sequence ID" value="NZ_JACHEK010000007.1"/>
</dbReference>
<dbReference type="AlphaFoldDB" id="A0A841JYH2"/>
<dbReference type="EMBL" id="JACHEK010000007">
    <property type="protein sequence ID" value="MBB6145685.1"/>
    <property type="molecule type" value="Genomic_DNA"/>
</dbReference>
<name>A0A841JYH2_9BACT</name>
<dbReference type="SUPFAM" id="SSF53448">
    <property type="entry name" value="Nucleotide-diphospho-sugar transferases"/>
    <property type="match status" value="1"/>
</dbReference>
<accession>A0A841JYH2</accession>
<comment type="similarity">
    <text evidence="1">Belongs to the glycosyltransferase 2 family.</text>
</comment>
<dbReference type="InterPro" id="IPR029044">
    <property type="entry name" value="Nucleotide-diphossugar_trans"/>
</dbReference>
<dbReference type="GO" id="GO:0016757">
    <property type="term" value="F:glycosyltransferase activity"/>
    <property type="evidence" value="ECO:0007669"/>
    <property type="project" value="UniProtKB-KW"/>
</dbReference>
<evidence type="ECO:0000256" key="2">
    <source>
        <dbReference type="ARBA" id="ARBA00022676"/>
    </source>
</evidence>
<comment type="caution">
    <text evidence="6">The sequence shown here is derived from an EMBL/GenBank/DDBJ whole genome shotgun (WGS) entry which is preliminary data.</text>
</comment>
<dbReference type="Gene3D" id="3.90.550.10">
    <property type="entry name" value="Spore Coat Polysaccharide Biosynthesis Protein SpsA, Chain A"/>
    <property type="match status" value="1"/>
</dbReference>
<protein>
    <recommendedName>
        <fullName evidence="5">Glycosyltransferase 2-like domain-containing protein</fullName>
    </recommendedName>
</protein>
<keyword evidence="4" id="KW-0472">Membrane</keyword>
<keyword evidence="7" id="KW-1185">Reference proteome</keyword>
<reference evidence="6 7" key="1">
    <citation type="submission" date="2020-08" db="EMBL/GenBank/DDBJ databases">
        <title>Genomic Encyclopedia of Type Strains, Phase IV (KMG-IV): sequencing the most valuable type-strain genomes for metagenomic binning, comparative biology and taxonomic classification.</title>
        <authorList>
            <person name="Goeker M."/>
        </authorList>
    </citation>
    <scope>NUCLEOTIDE SEQUENCE [LARGE SCALE GENOMIC DNA]</scope>
    <source>
        <strain evidence="6 7">DSM 103733</strain>
    </source>
</reference>
<dbReference type="PANTHER" id="PTHR43179">
    <property type="entry name" value="RHAMNOSYLTRANSFERASE WBBL"/>
    <property type="match status" value="1"/>
</dbReference>
<dbReference type="CDD" id="cd04186">
    <property type="entry name" value="GT_2_like_c"/>
    <property type="match status" value="1"/>
</dbReference>
<dbReference type="InterPro" id="IPR001173">
    <property type="entry name" value="Glyco_trans_2-like"/>
</dbReference>
<evidence type="ECO:0000256" key="1">
    <source>
        <dbReference type="ARBA" id="ARBA00006739"/>
    </source>
</evidence>
<evidence type="ECO:0000256" key="3">
    <source>
        <dbReference type="ARBA" id="ARBA00022679"/>
    </source>
</evidence>
<sequence>MIKTRAIDQLNVSIIILNWNGWRDTIECLESVFRLNHRRFNVVVCDNASSDGSFEKIRDWAEGKNLVGFGSSSQDCPGLALIQTGSNRGFAGGNNVGIRHALERSDCDYVWLLNNDTIVDPDALSAMLRMMYSNPGLGVCGSLLRSYAPPREILTAGGRRYSRWSGRTRPLVDIATPQISTSPGAPDYIEGASMLISRRCIEQIGLLEERYFLYSEEIDYVVRARSAFHFGFSPDSVIYHKEGASIGTAALRMHRSILQEFYLARNRLLFTWWHYPWFWPSVFATVVVSFLQRLLIGKPKSAAAILRGALASFSGKLY</sequence>
<evidence type="ECO:0000256" key="4">
    <source>
        <dbReference type="SAM" id="Phobius"/>
    </source>
</evidence>
<dbReference type="Proteomes" id="UP000538666">
    <property type="component" value="Unassembled WGS sequence"/>
</dbReference>
<organism evidence="6 7">
    <name type="scientific">Silvibacterium bohemicum</name>
    <dbReference type="NCBI Taxonomy" id="1577686"/>
    <lineage>
        <taxon>Bacteria</taxon>
        <taxon>Pseudomonadati</taxon>
        <taxon>Acidobacteriota</taxon>
        <taxon>Terriglobia</taxon>
        <taxon>Terriglobales</taxon>
        <taxon>Acidobacteriaceae</taxon>
        <taxon>Silvibacterium</taxon>
    </lineage>
</organism>